<dbReference type="EMBL" id="CP019292">
    <property type="protein sequence ID" value="AXX62959.1"/>
    <property type="molecule type" value="Genomic_DNA"/>
</dbReference>
<name>A0AAN1PUR2_VIBVL</name>
<organism evidence="1 2">
    <name type="scientific">Vibrio vulnificus</name>
    <dbReference type="NCBI Taxonomy" id="672"/>
    <lineage>
        <taxon>Bacteria</taxon>
        <taxon>Pseudomonadati</taxon>
        <taxon>Pseudomonadota</taxon>
        <taxon>Gammaproteobacteria</taxon>
        <taxon>Vibrionales</taxon>
        <taxon>Vibrionaceae</taxon>
        <taxon>Vibrio</taxon>
    </lineage>
</organism>
<reference evidence="1 2" key="1">
    <citation type="submission" date="2017-03" db="EMBL/GenBank/DDBJ databases">
        <title>Complete Genome Sequence of Vibrio vulnificus FORC_053.</title>
        <authorList>
            <consortium name="Food-borne Pathogen Omics Research Center"/>
            <person name="Chung H.Y."/>
            <person name="Na E.J."/>
            <person name="Song J.S."/>
            <person name="Kim H."/>
            <person name="Lee J.-H."/>
            <person name="Ryu S."/>
            <person name="Choi S.H."/>
        </authorList>
    </citation>
    <scope>NUCLEOTIDE SEQUENCE [LARGE SCALE GENOMIC DNA]</scope>
    <source>
        <strain evidence="1 2">FORC_053</strain>
    </source>
</reference>
<evidence type="ECO:0000313" key="1">
    <source>
        <dbReference type="EMBL" id="AXX62959.1"/>
    </source>
</evidence>
<protein>
    <submittedName>
        <fullName evidence="1">Uncharacterized protein</fullName>
    </submittedName>
</protein>
<evidence type="ECO:0000313" key="2">
    <source>
        <dbReference type="Proteomes" id="UP000263418"/>
    </source>
</evidence>
<accession>A0AAN1PUR2</accession>
<gene>
    <name evidence="1" type="ORF">FORC53_4620</name>
</gene>
<dbReference type="AlphaFoldDB" id="A0AAN1PUR2"/>
<proteinExistence type="predicted"/>
<dbReference type="Proteomes" id="UP000263418">
    <property type="component" value="Chromosome 3"/>
</dbReference>
<sequence length="62" mass="7180">MDKDKFALVVRKQSNSYPDNLGFYYFIDKATSESIKHWADLFSDSPRPIGRGFLNRLPQPNS</sequence>